<accession>A0A5N5T4W3</accession>
<sequence length="218" mass="24847">ELQNNARNSVEQESATFSPRSRTRSRSRVIETNQMDNGNTISDSVQNNDNSQPIYGRMRSRSRPSENDEPPSNNIVSEAQFVRERSRSRKNDEDNITGEKNVETPAPDDQVVSPPVQTVTIRLRKRPKKQESEESIKIPEGTADSNAPSQLEKQINSQEIVNTENKIDETPSVVIRRRVRPPKPEAVDDENKQEETATVTIRRRVREPKMEVSFPINS</sequence>
<evidence type="ECO:0000313" key="2">
    <source>
        <dbReference type="EMBL" id="KAB7501129.1"/>
    </source>
</evidence>
<dbReference type="Proteomes" id="UP000326759">
    <property type="component" value="Unassembled WGS sequence"/>
</dbReference>
<proteinExistence type="predicted"/>
<feature type="compositionally biased region" description="Polar residues" evidence="1">
    <location>
        <begin position="30"/>
        <end position="53"/>
    </location>
</feature>
<protein>
    <submittedName>
        <fullName evidence="2">Uncharacterized protein</fullName>
    </submittedName>
</protein>
<feature type="non-terminal residue" evidence="2">
    <location>
        <position position="1"/>
    </location>
</feature>
<keyword evidence="3" id="KW-1185">Reference proteome</keyword>
<gene>
    <name evidence="2" type="ORF">Anas_14689</name>
</gene>
<evidence type="ECO:0000313" key="3">
    <source>
        <dbReference type="Proteomes" id="UP000326759"/>
    </source>
</evidence>
<feature type="compositionally biased region" description="Polar residues" evidence="1">
    <location>
        <begin position="1"/>
        <end position="13"/>
    </location>
</feature>
<feature type="compositionally biased region" description="Basic and acidic residues" evidence="1">
    <location>
        <begin position="81"/>
        <end position="93"/>
    </location>
</feature>
<dbReference type="AlphaFoldDB" id="A0A5N5T4W3"/>
<feature type="region of interest" description="Disordered" evidence="1">
    <location>
        <begin position="1"/>
        <end position="151"/>
    </location>
</feature>
<name>A0A5N5T4W3_9CRUS</name>
<comment type="caution">
    <text evidence="2">The sequence shown here is derived from an EMBL/GenBank/DDBJ whole genome shotgun (WGS) entry which is preliminary data.</text>
</comment>
<dbReference type="EMBL" id="SEYY01011623">
    <property type="protein sequence ID" value="KAB7501129.1"/>
    <property type="molecule type" value="Genomic_DNA"/>
</dbReference>
<evidence type="ECO:0000256" key="1">
    <source>
        <dbReference type="SAM" id="MobiDB-lite"/>
    </source>
</evidence>
<reference evidence="2 3" key="1">
    <citation type="journal article" date="2019" name="PLoS Biol.">
        <title>Sex chromosomes control vertical transmission of feminizing Wolbachia symbionts in an isopod.</title>
        <authorList>
            <person name="Becking T."/>
            <person name="Chebbi M.A."/>
            <person name="Giraud I."/>
            <person name="Moumen B."/>
            <person name="Laverre T."/>
            <person name="Caubet Y."/>
            <person name="Peccoud J."/>
            <person name="Gilbert C."/>
            <person name="Cordaux R."/>
        </authorList>
    </citation>
    <scope>NUCLEOTIDE SEQUENCE [LARGE SCALE GENOMIC DNA]</scope>
    <source>
        <strain evidence="2">ANa2</strain>
        <tissue evidence="2">Whole body excluding digestive tract and cuticle</tissue>
    </source>
</reference>
<organism evidence="2 3">
    <name type="scientific">Armadillidium nasatum</name>
    <dbReference type="NCBI Taxonomy" id="96803"/>
    <lineage>
        <taxon>Eukaryota</taxon>
        <taxon>Metazoa</taxon>
        <taxon>Ecdysozoa</taxon>
        <taxon>Arthropoda</taxon>
        <taxon>Crustacea</taxon>
        <taxon>Multicrustacea</taxon>
        <taxon>Malacostraca</taxon>
        <taxon>Eumalacostraca</taxon>
        <taxon>Peracarida</taxon>
        <taxon>Isopoda</taxon>
        <taxon>Oniscidea</taxon>
        <taxon>Crinocheta</taxon>
        <taxon>Armadillidiidae</taxon>
        <taxon>Armadillidium</taxon>
    </lineage>
</organism>